<dbReference type="EMBL" id="SNRY01000718">
    <property type="protein sequence ID" value="KAA6337231.1"/>
    <property type="molecule type" value="Genomic_DNA"/>
</dbReference>
<evidence type="ECO:0000313" key="1">
    <source>
        <dbReference type="EMBL" id="KAA6337231.1"/>
    </source>
</evidence>
<comment type="caution">
    <text evidence="1">The sequence shown here is derived from an EMBL/GenBank/DDBJ whole genome shotgun (WGS) entry which is preliminary data.</text>
</comment>
<reference evidence="1" key="1">
    <citation type="submission" date="2019-03" db="EMBL/GenBank/DDBJ databases">
        <title>Single cell metagenomics reveals metabolic interactions within the superorganism composed of flagellate Streblomastix strix and complex community of Bacteroidetes bacteria on its surface.</title>
        <authorList>
            <person name="Treitli S.C."/>
            <person name="Kolisko M."/>
            <person name="Husnik F."/>
            <person name="Keeling P."/>
            <person name="Hampl V."/>
        </authorList>
    </citation>
    <scope>NUCLEOTIDE SEQUENCE</scope>
    <source>
        <strain evidence="1">STM</strain>
    </source>
</reference>
<dbReference type="AlphaFoldDB" id="A0A5J4RW67"/>
<evidence type="ECO:0008006" key="2">
    <source>
        <dbReference type="Google" id="ProtNLM"/>
    </source>
</evidence>
<dbReference type="PANTHER" id="PTHR39166:SF1">
    <property type="entry name" value="BLL1166 PROTEIN"/>
    <property type="match status" value="1"/>
</dbReference>
<sequence length="197" mass="23127">MCSTSSISNEGKIQILNILEKNNYCISILKFVKQLSEENLWIGGGFIRNIVWDEKHAHKINTEFGDIDVFYFNSKCIDKDRDIEIENALREIAPNVEWSVKNQARMHLHNHEAPYISLEDALFKFPDTASSIVVRLSKNSNIEFIAPYGYSDLFNLLVRPTPIFLNNEIKMQRYYQRINEKKWTVKWPNLIIQKCQI</sequence>
<name>A0A5J4RW67_9ZZZZ</name>
<accession>A0A5J4RW67</accession>
<organism evidence="1">
    <name type="scientific">termite gut metagenome</name>
    <dbReference type="NCBI Taxonomy" id="433724"/>
    <lineage>
        <taxon>unclassified sequences</taxon>
        <taxon>metagenomes</taxon>
        <taxon>organismal metagenomes</taxon>
    </lineage>
</organism>
<dbReference type="InterPro" id="IPR009267">
    <property type="entry name" value="NTP_transf_6"/>
</dbReference>
<proteinExistence type="predicted"/>
<dbReference type="PANTHER" id="PTHR39166">
    <property type="entry name" value="BLL1166 PROTEIN"/>
    <property type="match status" value="1"/>
</dbReference>
<protein>
    <recommendedName>
        <fullName evidence="2">Nucleotidyltransferase family protein</fullName>
    </recommendedName>
</protein>
<dbReference type="Pfam" id="PF06042">
    <property type="entry name" value="NTP_transf_6"/>
    <property type="match status" value="1"/>
</dbReference>
<gene>
    <name evidence="1" type="ORF">EZS27_014671</name>
</gene>